<evidence type="ECO:0000256" key="2">
    <source>
        <dbReference type="SAM" id="SignalP"/>
    </source>
</evidence>
<evidence type="ECO:0000256" key="1">
    <source>
        <dbReference type="ARBA" id="ARBA00022801"/>
    </source>
</evidence>
<dbReference type="SUPFAM" id="SSF53187">
    <property type="entry name" value="Zn-dependent exopeptidases"/>
    <property type="match status" value="1"/>
</dbReference>
<feature type="chain" id="PRO_5012816080" evidence="2">
    <location>
        <begin position="22"/>
        <end position="416"/>
    </location>
</feature>
<dbReference type="GO" id="GO:0030288">
    <property type="term" value="C:outer membrane-bounded periplasmic space"/>
    <property type="evidence" value="ECO:0007669"/>
    <property type="project" value="TreeGrafter"/>
</dbReference>
<feature type="domain" description="MurNAc-LAA" evidence="3">
    <location>
        <begin position="289"/>
        <end position="406"/>
    </location>
</feature>
<organism evidence="4 5">
    <name type="scientific">Anaerosphaera aminiphila DSM 21120</name>
    <dbReference type="NCBI Taxonomy" id="1120995"/>
    <lineage>
        <taxon>Bacteria</taxon>
        <taxon>Bacillati</taxon>
        <taxon>Bacillota</taxon>
        <taxon>Tissierellia</taxon>
        <taxon>Tissierellales</taxon>
        <taxon>Peptoniphilaceae</taxon>
        <taxon>Anaerosphaera</taxon>
    </lineage>
</organism>
<dbReference type="InterPro" id="IPR012854">
    <property type="entry name" value="Cu_amine_oxidase-like_N"/>
</dbReference>
<dbReference type="SUPFAM" id="SSF55383">
    <property type="entry name" value="Copper amine oxidase, domain N"/>
    <property type="match status" value="1"/>
</dbReference>
<keyword evidence="1" id="KW-0378">Hydrolase</keyword>
<dbReference type="AlphaFoldDB" id="A0A1M5RI46"/>
<dbReference type="OrthoDB" id="9806267at2"/>
<dbReference type="SMART" id="SM00646">
    <property type="entry name" value="Ami_3"/>
    <property type="match status" value="1"/>
</dbReference>
<dbReference type="RefSeq" id="WP_073184176.1">
    <property type="nucleotide sequence ID" value="NZ_FQXI01000005.1"/>
</dbReference>
<dbReference type="Gene3D" id="3.30.457.10">
    <property type="entry name" value="Copper amine oxidase-like, N-terminal domain"/>
    <property type="match status" value="1"/>
</dbReference>
<dbReference type="Pfam" id="PF01520">
    <property type="entry name" value="Amidase_3"/>
    <property type="match status" value="1"/>
</dbReference>
<dbReference type="Pfam" id="PF07833">
    <property type="entry name" value="Cu_amine_oxidN1"/>
    <property type="match status" value="1"/>
</dbReference>
<evidence type="ECO:0000259" key="3">
    <source>
        <dbReference type="SMART" id="SM00646"/>
    </source>
</evidence>
<dbReference type="EMBL" id="FQXI01000005">
    <property type="protein sequence ID" value="SHH25699.1"/>
    <property type="molecule type" value="Genomic_DNA"/>
</dbReference>
<dbReference type="Gene3D" id="3.40.630.40">
    <property type="entry name" value="Zn-dependent exopeptidases"/>
    <property type="match status" value="1"/>
</dbReference>
<protein>
    <submittedName>
        <fullName evidence="4">N-acetylmuramoyl-L-alanine amidase</fullName>
    </submittedName>
</protein>
<dbReference type="GO" id="GO:0009253">
    <property type="term" value="P:peptidoglycan catabolic process"/>
    <property type="evidence" value="ECO:0007669"/>
    <property type="project" value="InterPro"/>
</dbReference>
<dbReference type="InterPro" id="IPR002508">
    <property type="entry name" value="MurNAc-LAA_cat"/>
</dbReference>
<dbReference type="PANTHER" id="PTHR30404:SF0">
    <property type="entry name" value="N-ACETYLMURAMOYL-L-ALANINE AMIDASE AMIC"/>
    <property type="match status" value="1"/>
</dbReference>
<accession>A0A1M5RI46</accession>
<evidence type="ECO:0000313" key="4">
    <source>
        <dbReference type="EMBL" id="SHH25699.1"/>
    </source>
</evidence>
<dbReference type="PANTHER" id="PTHR30404">
    <property type="entry name" value="N-ACETYLMURAMOYL-L-ALANINE AMIDASE"/>
    <property type="match status" value="1"/>
</dbReference>
<keyword evidence="5" id="KW-1185">Reference proteome</keyword>
<dbReference type="Proteomes" id="UP000184032">
    <property type="component" value="Unassembled WGS sequence"/>
</dbReference>
<dbReference type="STRING" id="1120995.SAMN02745245_00910"/>
<keyword evidence="2" id="KW-0732">Signal</keyword>
<dbReference type="GO" id="GO:0008745">
    <property type="term" value="F:N-acetylmuramoyl-L-alanine amidase activity"/>
    <property type="evidence" value="ECO:0007669"/>
    <property type="project" value="InterPro"/>
</dbReference>
<dbReference type="InterPro" id="IPR036582">
    <property type="entry name" value="Mao_N_sf"/>
</dbReference>
<name>A0A1M5RI46_9FIRM</name>
<feature type="signal peptide" evidence="2">
    <location>
        <begin position="1"/>
        <end position="21"/>
    </location>
</feature>
<proteinExistence type="predicted"/>
<gene>
    <name evidence="4" type="ORF">SAMN02745245_00910</name>
</gene>
<sequence length="416" mass="45937">MKKFLSVLIILVFLVNNNVYAASTFNVKIDGKKATVKQVDVKIDSKALKSDFNPYVVNGRTFVPIREITESLGATVEWDNKVKSATIKLNDKEVKLKIDSSVIYTNGEKSVLENDSIPKFAVYSNPKSETKTMVPLRFLSEAFGFNVSWDSKANLASIKTVEEVKASPISSSIENTNSYVSNVEKQEANNLSKSSSEEVFSAAGLDVSTEETKRIVKVTDKITTEGPLNIVIDPGHGGKDNGATAVDGTFEKELNLKVATRLYDRLVSSGYNVTMTRSSDEYIKLLDRASESNNSDAEIFLSIHFNSSDNKAARGIEVLYASEDSVNIKTVKQKTLASELLESLIKETGMTNRGVKNRPDLVVLNKTKNVSAMAELGFISNESDFKLIDTDEYIDKFVNGLYNGLVNYINSYVENK</sequence>
<evidence type="ECO:0000313" key="5">
    <source>
        <dbReference type="Proteomes" id="UP000184032"/>
    </source>
</evidence>
<dbReference type="CDD" id="cd02696">
    <property type="entry name" value="MurNAc-LAA"/>
    <property type="match status" value="1"/>
</dbReference>
<dbReference type="InterPro" id="IPR050695">
    <property type="entry name" value="N-acetylmuramoyl_amidase_3"/>
</dbReference>
<reference evidence="4 5" key="1">
    <citation type="submission" date="2016-11" db="EMBL/GenBank/DDBJ databases">
        <authorList>
            <person name="Jaros S."/>
            <person name="Januszkiewicz K."/>
            <person name="Wedrychowicz H."/>
        </authorList>
    </citation>
    <scope>NUCLEOTIDE SEQUENCE [LARGE SCALE GENOMIC DNA]</scope>
    <source>
        <strain evidence="4 5">DSM 21120</strain>
    </source>
</reference>